<dbReference type="AlphaFoldDB" id="A0A955LVA7"/>
<dbReference type="InterPro" id="IPR050595">
    <property type="entry name" value="Bact_response_regulator"/>
</dbReference>
<dbReference type="InterPro" id="IPR001789">
    <property type="entry name" value="Sig_transdc_resp-reg_receiver"/>
</dbReference>
<evidence type="ECO:0000256" key="2">
    <source>
        <dbReference type="PROSITE-ProRule" id="PRU00169"/>
    </source>
</evidence>
<dbReference type="GO" id="GO:0000160">
    <property type="term" value="P:phosphorelay signal transduction system"/>
    <property type="evidence" value="ECO:0007669"/>
    <property type="project" value="InterPro"/>
</dbReference>
<feature type="modified residue" description="4-aspartylphosphate" evidence="2">
    <location>
        <position position="58"/>
    </location>
</feature>
<dbReference type="Gene3D" id="3.40.50.2300">
    <property type="match status" value="1"/>
</dbReference>
<proteinExistence type="predicted"/>
<evidence type="ECO:0000313" key="4">
    <source>
        <dbReference type="EMBL" id="MCA9397388.1"/>
    </source>
</evidence>
<dbReference type="EMBL" id="JAGQKY010000029">
    <property type="protein sequence ID" value="MCA9397388.1"/>
    <property type="molecule type" value="Genomic_DNA"/>
</dbReference>
<organism evidence="4 5">
    <name type="scientific">candidate division WWE3 bacterium</name>
    <dbReference type="NCBI Taxonomy" id="2053526"/>
    <lineage>
        <taxon>Bacteria</taxon>
        <taxon>Katanobacteria</taxon>
    </lineage>
</organism>
<dbReference type="PANTHER" id="PTHR44591">
    <property type="entry name" value="STRESS RESPONSE REGULATOR PROTEIN 1"/>
    <property type="match status" value="1"/>
</dbReference>
<sequence>MDQDGKPTVLVVEDEQPLAKIITQKLQKRGIEVVTSRTVEQSLEYLSDVPNIKVIWLDHYLLGHEDGIDFLHKVKTADSRWRNIPVFVVSNTATADKVNTYIELGVEHYYTKSDNRLDDIVDEVCKKFDISE</sequence>
<comment type="caution">
    <text evidence="4">The sequence shown here is derived from an EMBL/GenBank/DDBJ whole genome shotgun (WGS) entry which is preliminary data.</text>
</comment>
<dbReference type="InterPro" id="IPR011006">
    <property type="entry name" value="CheY-like_superfamily"/>
</dbReference>
<protein>
    <submittedName>
        <fullName evidence="4">Response regulator</fullName>
    </submittedName>
</protein>
<dbReference type="CDD" id="cd00156">
    <property type="entry name" value="REC"/>
    <property type="match status" value="1"/>
</dbReference>
<dbReference type="PROSITE" id="PS50110">
    <property type="entry name" value="RESPONSE_REGULATORY"/>
    <property type="match status" value="1"/>
</dbReference>
<reference evidence="4" key="1">
    <citation type="submission" date="2020-04" db="EMBL/GenBank/DDBJ databases">
        <authorList>
            <person name="Zhang T."/>
        </authorList>
    </citation>
    <scope>NUCLEOTIDE SEQUENCE</scope>
    <source>
        <strain evidence="4">HKST-UBA02</strain>
    </source>
</reference>
<dbReference type="Proteomes" id="UP000699691">
    <property type="component" value="Unassembled WGS sequence"/>
</dbReference>
<accession>A0A955LVA7</accession>
<evidence type="ECO:0000256" key="1">
    <source>
        <dbReference type="ARBA" id="ARBA00022553"/>
    </source>
</evidence>
<gene>
    <name evidence="4" type="ORF">KC573_01050</name>
</gene>
<dbReference type="SMART" id="SM00448">
    <property type="entry name" value="REC"/>
    <property type="match status" value="1"/>
</dbReference>
<dbReference type="Pfam" id="PF00072">
    <property type="entry name" value="Response_reg"/>
    <property type="match status" value="1"/>
</dbReference>
<feature type="domain" description="Response regulatory" evidence="3">
    <location>
        <begin position="8"/>
        <end position="127"/>
    </location>
</feature>
<dbReference type="SUPFAM" id="SSF52172">
    <property type="entry name" value="CheY-like"/>
    <property type="match status" value="1"/>
</dbReference>
<name>A0A955LVA7_UNCKA</name>
<evidence type="ECO:0000259" key="3">
    <source>
        <dbReference type="PROSITE" id="PS50110"/>
    </source>
</evidence>
<evidence type="ECO:0000313" key="5">
    <source>
        <dbReference type="Proteomes" id="UP000699691"/>
    </source>
</evidence>
<keyword evidence="1 2" id="KW-0597">Phosphoprotein</keyword>
<dbReference type="PANTHER" id="PTHR44591:SF3">
    <property type="entry name" value="RESPONSE REGULATORY DOMAIN-CONTAINING PROTEIN"/>
    <property type="match status" value="1"/>
</dbReference>
<reference evidence="4" key="2">
    <citation type="journal article" date="2021" name="Microbiome">
        <title>Successional dynamics and alternative stable states in a saline activated sludge microbial community over 9 years.</title>
        <authorList>
            <person name="Wang Y."/>
            <person name="Ye J."/>
            <person name="Ju F."/>
            <person name="Liu L."/>
            <person name="Boyd J.A."/>
            <person name="Deng Y."/>
            <person name="Parks D.H."/>
            <person name="Jiang X."/>
            <person name="Yin X."/>
            <person name="Woodcroft B.J."/>
            <person name="Tyson G.W."/>
            <person name="Hugenholtz P."/>
            <person name="Polz M.F."/>
            <person name="Zhang T."/>
        </authorList>
    </citation>
    <scope>NUCLEOTIDE SEQUENCE</scope>
    <source>
        <strain evidence="4">HKST-UBA02</strain>
    </source>
</reference>